<comment type="cofactor">
    <cofactor evidence="11">
        <name>Mg(2+)</name>
        <dbReference type="ChEBI" id="CHEBI:18420"/>
    </cofactor>
    <text evidence="11">Binds 1 Mg(2+) ion per subunit.</text>
</comment>
<comment type="caution">
    <text evidence="11">Lacks conserved residue(s) required for the propagation of feature annotation.</text>
</comment>
<keyword evidence="11" id="KW-0963">Cytoplasm</keyword>
<dbReference type="AlphaFoldDB" id="A0A0C1HBI4"/>
<evidence type="ECO:0000256" key="2">
    <source>
        <dbReference type="ARBA" id="ARBA00006997"/>
    </source>
</evidence>
<dbReference type="PANTHER" id="PTHR21087">
    <property type="entry name" value="SHIKIMATE KINASE"/>
    <property type="match status" value="1"/>
</dbReference>
<dbReference type="GO" id="GO:0009423">
    <property type="term" value="P:chorismate biosynthetic process"/>
    <property type="evidence" value="ECO:0007669"/>
    <property type="project" value="UniProtKB-UniRule"/>
</dbReference>
<dbReference type="Pfam" id="PF01202">
    <property type="entry name" value="SKI"/>
    <property type="match status" value="1"/>
</dbReference>
<feature type="binding site" evidence="11">
    <location>
        <position position="75"/>
    </location>
    <ligand>
        <name>substrate</name>
    </ligand>
</feature>
<evidence type="ECO:0000256" key="4">
    <source>
        <dbReference type="ARBA" id="ARBA00022605"/>
    </source>
</evidence>
<feature type="binding site" evidence="11">
    <location>
        <position position="134"/>
    </location>
    <ligand>
        <name>substrate</name>
    </ligand>
</feature>
<dbReference type="GO" id="GO:0008652">
    <property type="term" value="P:amino acid biosynthetic process"/>
    <property type="evidence" value="ECO:0007669"/>
    <property type="project" value="UniProtKB-KW"/>
</dbReference>
<keyword evidence="11" id="KW-0479">Metal-binding</keyword>
<dbReference type="CDD" id="cd00464">
    <property type="entry name" value="SK"/>
    <property type="match status" value="1"/>
</dbReference>
<evidence type="ECO:0000313" key="13">
    <source>
        <dbReference type="Proteomes" id="UP000031465"/>
    </source>
</evidence>
<keyword evidence="4 11" id="KW-0028">Amino-acid biosynthesis</keyword>
<evidence type="ECO:0000256" key="3">
    <source>
        <dbReference type="ARBA" id="ARBA00012154"/>
    </source>
</evidence>
<dbReference type="GO" id="GO:0004765">
    <property type="term" value="F:shikimate kinase activity"/>
    <property type="evidence" value="ECO:0007669"/>
    <property type="project" value="UniProtKB-UniRule"/>
</dbReference>
<gene>
    <name evidence="11 12" type="primary">aroK</name>
    <name evidence="12" type="ORF">DB44_CO00180</name>
</gene>
<name>A0A0C1HBI4_9BACT</name>
<dbReference type="PROSITE" id="PS01128">
    <property type="entry name" value="SHIKIMATE_KINASE"/>
    <property type="match status" value="1"/>
</dbReference>
<organism evidence="12 13">
    <name type="scientific">Candidatus Protochlamydia amoebophila</name>
    <dbReference type="NCBI Taxonomy" id="362787"/>
    <lineage>
        <taxon>Bacteria</taxon>
        <taxon>Pseudomonadati</taxon>
        <taxon>Chlamydiota</taxon>
        <taxon>Chlamydiia</taxon>
        <taxon>Parachlamydiales</taxon>
        <taxon>Parachlamydiaceae</taxon>
        <taxon>Candidatus Protochlamydia</taxon>
    </lineage>
</organism>
<dbReference type="Proteomes" id="UP000031465">
    <property type="component" value="Unassembled WGS sequence"/>
</dbReference>
<evidence type="ECO:0000256" key="11">
    <source>
        <dbReference type="HAMAP-Rule" id="MF_00109"/>
    </source>
</evidence>
<evidence type="ECO:0000313" key="12">
    <source>
        <dbReference type="EMBL" id="KIC72148.1"/>
    </source>
</evidence>
<dbReference type="InterPro" id="IPR031322">
    <property type="entry name" value="Shikimate/glucono_kinase"/>
</dbReference>
<keyword evidence="8 11" id="KW-0067">ATP-binding</keyword>
<dbReference type="SUPFAM" id="SSF52540">
    <property type="entry name" value="P-loop containing nucleoside triphosphate hydrolases"/>
    <property type="match status" value="1"/>
</dbReference>
<dbReference type="Gene3D" id="3.40.50.300">
    <property type="entry name" value="P-loop containing nucleotide triphosphate hydrolases"/>
    <property type="match status" value="1"/>
</dbReference>
<dbReference type="EC" id="2.7.1.71" evidence="3 11"/>
<reference evidence="12 13" key="1">
    <citation type="journal article" date="2014" name="Mol. Biol. Evol.">
        <title>Massive expansion of Ubiquitination-related gene families within the Chlamydiae.</title>
        <authorList>
            <person name="Domman D."/>
            <person name="Collingro A."/>
            <person name="Lagkouvardos I."/>
            <person name="Gehre L."/>
            <person name="Weinmaier T."/>
            <person name="Rattei T."/>
            <person name="Subtil A."/>
            <person name="Horn M."/>
        </authorList>
    </citation>
    <scope>NUCLEOTIDE SEQUENCE [LARGE SCALE GENOMIC DNA]</scope>
    <source>
        <strain evidence="12 13">EI2</strain>
    </source>
</reference>
<dbReference type="GO" id="GO:0005524">
    <property type="term" value="F:ATP binding"/>
    <property type="evidence" value="ECO:0007669"/>
    <property type="project" value="UniProtKB-UniRule"/>
</dbReference>
<evidence type="ECO:0000256" key="7">
    <source>
        <dbReference type="ARBA" id="ARBA00022777"/>
    </source>
</evidence>
<keyword evidence="9 11" id="KW-0057">Aromatic amino acid biosynthesis</keyword>
<comment type="similarity">
    <text evidence="2 11">Belongs to the shikimate kinase family.</text>
</comment>
<dbReference type="PANTHER" id="PTHR21087:SF16">
    <property type="entry name" value="SHIKIMATE KINASE 1, CHLOROPLASTIC"/>
    <property type="match status" value="1"/>
</dbReference>
<evidence type="ECO:0000256" key="8">
    <source>
        <dbReference type="ARBA" id="ARBA00022840"/>
    </source>
</evidence>
<dbReference type="HAMAP" id="MF_00109">
    <property type="entry name" value="Shikimate_kinase"/>
    <property type="match status" value="1"/>
</dbReference>
<dbReference type="InterPro" id="IPR027417">
    <property type="entry name" value="P-loop_NTPase"/>
</dbReference>
<sequence>MIGLPLCGKTTWGQWLAKKFEYAFIDTDWLIQQKHPTLTCREIFQLFGQAYFRSLERDVIDDLKPTKQAIIATGGGVIYNDQNRNALKKYCRLIYLKLSFSNWKERIFSQTELPAYISQEQSSDVSLKKLYASRTLIYENWADQTIDMNGSMNNDFSVRLLMSLQFVKEENNGS</sequence>
<keyword evidence="7 11" id="KW-0418">Kinase</keyword>
<feature type="binding site" evidence="11">
    <location>
        <position position="53"/>
    </location>
    <ligand>
        <name>substrate</name>
    </ligand>
</feature>
<proteinExistence type="inferred from homology"/>
<dbReference type="GO" id="GO:0009073">
    <property type="term" value="P:aromatic amino acid family biosynthetic process"/>
    <property type="evidence" value="ECO:0007669"/>
    <property type="project" value="UniProtKB-KW"/>
</dbReference>
<keyword evidence="5 11" id="KW-0808">Transferase</keyword>
<dbReference type="EMBL" id="JSAN01000061">
    <property type="protein sequence ID" value="KIC72148.1"/>
    <property type="molecule type" value="Genomic_DNA"/>
</dbReference>
<comment type="catalytic activity">
    <reaction evidence="10 11">
        <text>shikimate + ATP = 3-phosphoshikimate + ADP + H(+)</text>
        <dbReference type="Rhea" id="RHEA:13121"/>
        <dbReference type="ChEBI" id="CHEBI:15378"/>
        <dbReference type="ChEBI" id="CHEBI:30616"/>
        <dbReference type="ChEBI" id="CHEBI:36208"/>
        <dbReference type="ChEBI" id="CHEBI:145989"/>
        <dbReference type="ChEBI" id="CHEBI:456216"/>
        <dbReference type="EC" id="2.7.1.71"/>
    </reaction>
</comment>
<comment type="function">
    <text evidence="11">Catalyzes the specific phosphorylation of the 3-hydroxyl group of shikimic acid using ATP as a cosubstrate.</text>
</comment>
<protein>
    <recommendedName>
        <fullName evidence="3 11">Shikimate kinase</fullName>
        <shortName evidence="11">SK</shortName>
        <ecNumber evidence="3 11">2.7.1.71</ecNumber>
    </recommendedName>
</protein>
<comment type="caution">
    <text evidence="12">The sequence shown here is derived from an EMBL/GenBank/DDBJ whole genome shotgun (WGS) entry which is preliminary data.</text>
</comment>
<evidence type="ECO:0000256" key="10">
    <source>
        <dbReference type="ARBA" id="ARBA00048567"/>
    </source>
</evidence>
<keyword evidence="6 11" id="KW-0547">Nucleotide-binding</keyword>
<evidence type="ECO:0000256" key="5">
    <source>
        <dbReference type="ARBA" id="ARBA00022679"/>
    </source>
</evidence>
<feature type="binding site" evidence="11">
    <location>
        <position position="28"/>
    </location>
    <ligand>
        <name>substrate</name>
    </ligand>
</feature>
<keyword evidence="11" id="KW-0460">Magnesium</keyword>
<accession>A0A0C1HBI4</accession>
<comment type="subunit">
    <text evidence="11">Monomer.</text>
</comment>
<dbReference type="InterPro" id="IPR000623">
    <property type="entry name" value="Shikimate_kinase/TSH1"/>
</dbReference>
<dbReference type="GO" id="GO:0005829">
    <property type="term" value="C:cytosol"/>
    <property type="evidence" value="ECO:0007669"/>
    <property type="project" value="TreeGrafter"/>
</dbReference>
<evidence type="ECO:0000256" key="9">
    <source>
        <dbReference type="ARBA" id="ARBA00023141"/>
    </source>
</evidence>
<evidence type="ECO:0000256" key="6">
    <source>
        <dbReference type="ARBA" id="ARBA00022741"/>
    </source>
</evidence>
<evidence type="ECO:0000256" key="1">
    <source>
        <dbReference type="ARBA" id="ARBA00004842"/>
    </source>
</evidence>
<feature type="binding site" evidence="11">
    <location>
        <begin position="6"/>
        <end position="11"/>
    </location>
    <ligand>
        <name>ATP</name>
        <dbReference type="ChEBI" id="CHEBI:30616"/>
    </ligand>
</feature>
<comment type="subcellular location">
    <subcellularLocation>
        <location evidence="11">Cytoplasm</location>
    </subcellularLocation>
</comment>
<feature type="binding site" evidence="11">
    <location>
        <position position="10"/>
    </location>
    <ligand>
        <name>Mg(2+)</name>
        <dbReference type="ChEBI" id="CHEBI:18420"/>
    </ligand>
</feature>
<dbReference type="GO" id="GO:0000287">
    <property type="term" value="F:magnesium ion binding"/>
    <property type="evidence" value="ECO:0007669"/>
    <property type="project" value="UniProtKB-UniRule"/>
</dbReference>
<dbReference type="PRINTS" id="PR01100">
    <property type="entry name" value="SHIKIMTKNASE"/>
</dbReference>
<dbReference type="PATRIC" id="fig|362787.3.peg.957"/>
<dbReference type="UniPathway" id="UPA00053">
    <property type="reaction ID" value="UER00088"/>
</dbReference>
<dbReference type="InterPro" id="IPR023000">
    <property type="entry name" value="Shikimate_kinase_CS"/>
</dbReference>
<comment type="pathway">
    <text evidence="1 11">Metabolic intermediate biosynthesis; chorismate biosynthesis; chorismate from D-erythrose 4-phosphate and phosphoenolpyruvate: step 5/7.</text>
</comment>